<gene>
    <name evidence="3" type="ORF">K7432_011913</name>
</gene>
<dbReference type="SUPFAM" id="SSF69340">
    <property type="entry name" value="C-terminal domain of adenylylcyclase associated protein"/>
    <property type="match status" value="1"/>
</dbReference>
<evidence type="ECO:0000259" key="2">
    <source>
        <dbReference type="Pfam" id="PF08603"/>
    </source>
</evidence>
<name>A0ABR2VT43_9FUNG</name>
<evidence type="ECO:0000313" key="4">
    <source>
        <dbReference type="Proteomes" id="UP001479436"/>
    </source>
</evidence>
<protein>
    <recommendedName>
        <fullName evidence="2">Adenylate cyclase-associated CAP C-terminal domain-containing protein</fullName>
    </recommendedName>
</protein>
<dbReference type="InterPro" id="IPR016098">
    <property type="entry name" value="CAP/MinC_C"/>
</dbReference>
<dbReference type="Proteomes" id="UP001479436">
    <property type="component" value="Unassembled WGS sequence"/>
</dbReference>
<evidence type="ECO:0000256" key="1">
    <source>
        <dbReference type="SAM" id="MobiDB-lite"/>
    </source>
</evidence>
<dbReference type="InterPro" id="IPR013912">
    <property type="entry name" value="Adenylate_cyclase-assoc_CAP_C"/>
</dbReference>
<dbReference type="Pfam" id="PF08603">
    <property type="entry name" value="CAP_C"/>
    <property type="match status" value="1"/>
</dbReference>
<feature type="region of interest" description="Disordered" evidence="1">
    <location>
        <begin position="1"/>
        <end position="20"/>
    </location>
</feature>
<comment type="caution">
    <text evidence="3">The sequence shown here is derived from an EMBL/GenBank/DDBJ whole genome shotgun (WGS) entry which is preliminary data.</text>
</comment>
<accession>A0ABR2VT43</accession>
<proteinExistence type="predicted"/>
<organism evidence="3 4">
    <name type="scientific">Basidiobolus ranarum</name>
    <dbReference type="NCBI Taxonomy" id="34480"/>
    <lineage>
        <taxon>Eukaryota</taxon>
        <taxon>Fungi</taxon>
        <taxon>Fungi incertae sedis</taxon>
        <taxon>Zoopagomycota</taxon>
        <taxon>Entomophthoromycotina</taxon>
        <taxon>Basidiobolomycetes</taxon>
        <taxon>Basidiobolales</taxon>
        <taxon>Basidiobolaceae</taxon>
        <taxon>Basidiobolus</taxon>
    </lineage>
</organism>
<sequence length="202" mass="23465">MVAPGRGTQNEEPGRLSGFGRLGVFRPPQNKYYVRETGQQTTIESEDLPSASTTLYFQECDNMEYIINSTCTRIKIEECRNTRFIFSGKVLTQTIEIWRSQDLDLQFGVQIQTLQLDHSNRVQLNFDTWEHFYSLVWVDSDQLSLSFRDNDTLSFHTGIGKIREERPELDPSVNQFIVKLEGEHFTTEAVRREIGGYLNENR</sequence>
<reference evidence="3 4" key="1">
    <citation type="submission" date="2023-04" db="EMBL/GenBank/DDBJ databases">
        <title>Genome of Basidiobolus ranarum AG-B5.</title>
        <authorList>
            <person name="Stajich J.E."/>
            <person name="Carter-House D."/>
            <person name="Gryganskyi A."/>
        </authorList>
    </citation>
    <scope>NUCLEOTIDE SEQUENCE [LARGE SCALE GENOMIC DNA]</scope>
    <source>
        <strain evidence="3 4">AG-B5</strain>
    </source>
</reference>
<dbReference type="InterPro" id="IPR036223">
    <property type="entry name" value="CAP_C_sf"/>
</dbReference>
<keyword evidence="4" id="KW-1185">Reference proteome</keyword>
<dbReference type="Gene3D" id="2.160.20.70">
    <property type="match status" value="1"/>
</dbReference>
<feature type="domain" description="Adenylate cyclase-associated CAP C-terminal" evidence="2">
    <location>
        <begin position="29"/>
        <end position="128"/>
    </location>
</feature>
<evidence type="ECO:0000313" key="3">
    <source>
        <dbReference type="EMBL" id="KAK9701056.1"/>
    </source>
</evidence>
<dbReference type="EMBL" id="JASJQH010007851">
    <property type="protein sequence ID" value="KAK9701056.1"/>
    <property type="molecule type" value="Genomic_DNA"/>
</dbReference>